<accession>A0A0U2UPG6</accession>
<dbReference type="AlphaFoldDB" id="A0A0U2UPG6"/>
<protein>
    <submittedName>
        <fullName evidence="1">Uncharacterized protein</fullName>
    </submittedName>
</protein>
<dbReference type="STRING" id="162209.IJ22_46780"/>
<dbReference type="KEGG" id="pnp:IJ22_46780"/>
<keyword evidence="2" id="KW-1185">Reference proteome</keyword>
<evidence type="ECO:0000313" key="1">
    <source>
        <dbReference type="EMBL" id="ALS24940.1"/>
    </source>
</evidence>
<sequence length="72" mass="8217">MQLSTLEIYNHLLGVGYYSNVLNAYPTTFYPIIYPYATGAVGILLLLKGMGKHHELVTFILLPNYHHKPIRI</sequence>
<reference evidence="2" key="1">
    <citation type="submission" date="2015-12" db="EMBL/GenBank/DDBJ databases">
        <title>Complete genome sequences of two moderately thermophilic Paenibacillus species.</title>
        <authorList>
            <person name="Butler R.III."/>
            <person name="Wang J."/>
            <person name="Stark B.C."/>
            <person name="Pombert J.-F."/>
        </authorList>
    </citation>
    <scope>NUCLEOTIDE SEQUENCE [LARGE SCALE GENOMIC DNA]</scope>
    <source>
        <strain evidence="2">32O-Y</strain>
    </source>
</reference>
<name>A0A0U2UPG6_9BACL</name>
<dbReference type="PATRIC" id="fig|162209.4.peg.4920"/>
<gene>
    <name evidence="1" type="ORF">IJ22_46780</name>
</gene>
<evidence type="ECO:0000313" key="2">
    <source>
        <dbReference type="Proteomes" id="UP000061660"/>
    </source>
</evidence>
<organism evidence="1 2">
    <name type="scientific">Paenibacillus naphthalenovorans</name>
    <dbReference type="NCBI Taxonomy" id="162209"/>
    <lineage>
        <taxon>Bacteria</taxon>
        <taxon>Bacillati</taxon>
        <taxon>Bacillota</taxon>
        <taxon>Bacilli</taxon>
        <taxon>Bacillales</taxon>
        <taxon>Paenibacillaceae</taxon>
        <taxon>Paenibacillus</taxon>
    </lineage>
</organism>
<dbReference type="EMBL" id="CP013652">
    <property type="protein sequence ID" value="ALS24940.1"/>
    <property type="molecule type" value="Genomic_DNA"/>
</dbReference>
<proteinExistence type="predicted"/>
<reference evidence="1 2" key="2">
    <citation type="journal article" date="2016" name="Genome Announc.">
        <title>Complete Genome Sequences of Two Interactive Moderate Thermophiles, Paenibacillus napthalenovorans 32O-Y and Paenibacillus sp. 32O-W.</title>
        <authorList>
            <person name="Butler R.R.III."/>
            <person name="Wang J."/>
            <person name="Stark B.C."/>
            <person name="Pombert J.F."/>
        </authorList>
    </citation>
    <scope>NUCLEOTIDE SEQUENCE [LARGE SCALE GENOMIC DNA]</scope>
    <source>
        <strain evidence="1 2">32O-Y</strain>
    </source>
</reference>
<dbReference type="Proteomes" id="UP000061660">
    <property type="component" value="Chromosome"/>
</dbReference>